<dbReference type="GO" id="GO:0007018">
    <property type="term" value="P:microtubule-based movement"/>
    <property type="evidence" value="ECO:0007669"/>
    <property type="project" value="InterPro"/>
</dbReference>
<keyword evidence="1" id="KW-0175">Coiled coil</keyword>
<dbReference type="GO" id="GO:0008569">
    <property type="term" value="F:minus-end-directed microtubule motor activity"/>
    <property type="evidence" value="ECO:0007669"/>
    <property type="project" value="InterPro"/>
</dbReference>
<dbReference type="Gene3D" id="1.10.8.1220">
    <property type="match status" value="1"/>
</dbReference>
<evidence type="ECO:0000313" key="9">
    <source>
        <dbReference type="Proteomes" id="UP000553632"/>
    </source>
</evidence>
<dbReference type="InterPro" id="IPR004273">
    <property type="entry name" value="Dynein_heavy_D6_P-loop"/>
</dbReference>
<feature type="domain" description="Dynein heavy chain C-terminal" evidence="7">
    <location>
        <begin position="1311"/>
        <end position="1595"/>
    </location>
</feature>
<dbReference type="InterPro" id="IPR035706">
    <property type="entry name" value="AAA_9"/>
</dbReference>
<dbReference type="InterPro" id="IPR024743">
    <property type="entry name" value="Dynein_HC_stalk"/>
</dbReference>
<dbReference type="InterPro" id="IPR042219">
    <property type="entry name" value="AAA_lid_11_sf"/>
</dbReference>
<dbReference type="EMBL" id="JABANO010019870">
    <property type="protein sequence ID" value="KAF4729460.1"/>
    <property type="molecule type" value="Genomic_DNA"/>
</dbReference>
<dbReference type="PANTHER" id="PTHR45703:SF22">
    <property type="entry name" value="DYNEIN CYTOPLASMIC 2 HEAVY CHAIN 1"/>
    <property type="match status" value="1"/>
</dbReference>
<dbReference type="InterPro" id="IPR026983">
    <property type="entry name" value="DHC"/>
</dbReference>
<gene>
    <name evidence="8" type="primary">DYNC2H1_1</name>
    <name evidence="8" type="ORF">FOZ63_000807</name>
</gene>
<evidence type="ECO:0000313" key="8">
    <source>
        <dbReference type="EMBL" id="KAF4729460.1"/>
    </source>
</evidence>
<dbReference type="Pfam" id="PF18198">
    <property type="entry name" value="AAA_lid_11"/>
    <property type="match status" value="1"/>
</dbReference>
<dbReference type="Pfam" id="PF12781">
    <property type="entry name" value="AAA_9"/>
    <property type="match status" value="1"/>
</dbReference>
<evidence type="ECO:0000259" key="6">
    <source>
        <dbReference type="Pfam" id="PF18198"/>
    </source>
</evidence>
<feature type="domain" description="Dynein heavy chain ATP-binding dynein motor region" evidence="5">
    <location>
        <begin position="546"/>
        <end position="770"/>
    </location>
</feature>
<dbReference type="Pfam" id="PF12780">
    <property type="entry name" value="AAA_8"/>
    <property type="match status" value="1"/>
</dbReference>
<protein>
    <submittedName>
        <fullName evidence="8">Cytoplasmic dynein 2 heavy chain 1</fullName>
    </submittedName>
</protein>
<feature type="domain" description="Dynein heavy chain region D6 P-loop" evidence="2">
    <location>
        <begin position="1018"/>
        <end position="1123"/>
    </location>
</feature>
<evidence type="ECO:0000259" key="2">
    <source>
        <dbReference type="Pfam" id="PF03028"/>
    </source>
</evidence>
<dbReference type="PANTHER" id="PTHR45703">
    <property type="entry name" value="DYNEIN HEAVY CHAIN"/>
    <property type="match status" value="1"/>
</dbReference>
<dbReference type="InterPro" id="IPR027417">
    <property type="entry name" value="P-loop_NTPase"/>
</dbReference>
<dbReference type="InterPro" id="IPR024317">
    <property type="entry name" value="Dynein_heavy_chain_D4_dom"/>
</dbReference>
<feature type="domain" description="Dynein heavy chain coiled coil stalk" evidence="3">
    <location>
        <begin position="181"/>
        <end position="512"/>
    </location>
</feature>
<feature type="coiled-coil region" evidence="1">
    <location>
        <begin position="183"/>
        <end position="245"/>
    </location>
</feature>
<dbReference type="GO" id="GO:0045505">
    <property type="term" value="F:dynein intermediate chain binding"/>
    <property type="evidence" value="ECO:0007669"/>
    <property type="project" value="InterPro"/>
</dbReference>
<dbReference type="Proteomes" id="UP000553632">
    <property type="component" value="Unassembled WGS sequence"/>
</dbReference>
<comment type="caution">
    <text evidence="8">The sequence shown here is derived from an EMBL/GenBank/DDBJ whole genome shotgun (WGS) entry which is preliminary data.</text>
</comment>
<dbReference type="Pfam" id="PF12777">
    <property type="entry name" value="MT"/>
    <property type="match status" value="1"/>
</dbReference>
<sequence length="1616" mass="182300">IVVFVEDHQLSGPADEFFGVLNALIASGESGELFQGEEREILYAQIKEDYQQEMIPGESIQEYLLRRTRENLMLVLSLDPTHPHFHDITSMNPGLFTRSTVLWNWAGWGRKSSLIVTSKALKSIVGGGGETERLPYHKELCEVTVEIHESTGCSQRYLWTLLKLWAAGFREHHERIGRDQERLKKGLDKLKDMHETVDELTREARVKEEELSVKERMASDSLKGIENGLEESAKYKAEVEILDEKTRKDEENSQREHARIESELAEIQPVLEEARKAVGSIRQDNLNEIRALKMPPEAIHDVLYGVLLLMGGSDSSWNAMKKFLSGAGVIQRVLNFDARKISLRSREEVERLLEERGRSFEDSVIRRASLAAAPLALWVKANARYSRVVERVAPMELKLRQTEEDLHAARMRLRQCEVERERITERVKEMQKEFAKRTGEAEALRNGVEEARGTLRRAVGLLEGLGEEKERWREETDRITIKMEHLPVESMVAAAFMVYVGALGEDSRAEYLSDWESKLEARSIQNERFSFLHFTATESELLKLRSQGLGGDELSAENAMIILRSYKVAVPLITDPTQNAEVWLNRHLKEKGVQLTGSLDQTDLAFLHTLELSLRFGKTVFLALTEAKVDPVLFPLLRGDCHYTGSRRVIQLAERSVDFSDDFCIFLTCRDPGILGSIPPDVRSLLIGVNFTVTRQGLIRQLLGIVLSHDRPELEERRRELLANEETLKSRLMDLEDELLEQLAAVEGDVLGNQRLMESLNRTKDSATSIAESLQESARLQDALDEQRAMFRSIAVEGSELFMLMSDMKKVGSMYRFSLTEFIGIFTASLGEKQSRRTDEDLDIRLNDISTRMKGNVFEYVSRTLFKRDRLTFAVMMARNAVAESIKENEWHLFMGNFVARDGISPLKEGHLSWCPVDRRAQLAKLVLALSELNAKAKMESPNLWRGWIEEDACEEKFPQEIALKLTSFQKVLIVQALRPDRLESALVKFTTEVLAVPSISPPTSSLHSLCQAAEGFRPILFIVTPGADPTRDLTELAASTGQKLVSMAIGGGNEQEALEMLRNGMVEGHWVLIMNLHLALAWVGKIEVELRNGKPHRDFRCWLTTEPREDFPTTLLESSLKVAFEFPPGVRNNVKRICESWDARWFEAGDVSRSQVLFLCACFHAAVQERTSFIPQGWTKDYEFSTADLKSACETALQALKDDGSVEWPTLRGILENAVYGCRVDNTFDLRLVRQYVKDIFAQQAIDNGGDLLPFRLPSTTSLGTFKSHLDHSERSGDDQTHLKMAPNADRALQLTNSERVLAQIRMLRLRQVQPSGQQSAEGTIDMISLRGELEILWAFWESRAREHQAAASEPLRPAESTDSPTAAFVKADTLLATEIFTTVDQHLRTLQRFCTSPVSAHPPLTSELISIADSLVRHSVPSTWSSGWLLAPEEPLRFLNEISTCFVSLRSHWMAAAAAGDFPGSRPVDLGQLLRPGVFLSALKQQTARSLKVPLDSSLKLSTSFDCPEGTGMSAVVENLQLEGCRLDPTTHMLVESSRQDPPFSPLPKLTLSWLLVHQLETAGSKPGYARMSVPLYGDRERRYFIAELKMITTNVRERILNACAVFVSHANSP</sequence>
<evidence type="ECO:0000259" key="4">
    <source>
        <dbReference type="Pfam" id="PF12780"/>
    </source>
</evidence>
<feature type="non-terminal residue" evidence="8">
    <location>
        <position position="1"/>
    </location>
</feature>
<evidence type="ECO:0000256" key="1">
    <source>
        <dbReference type="SAM" id="Coils"/>
    </source>
</evidence>
<dbReference type="Pfam" id="PF18199">
    <property type="entry name" value="Dynein_C"/>
    <property type="match status" value="1"/>
</dbReference>
<dbReference type="Gene3D" id="3.10.490.20">
    <property type="match status" value="1"/>
</dbReference>
<dbReference type="Pfam" id="PF03028">
    <property type="entry name" value="Dynein_heavy"/>
    <property type="match status" value="1"/>
</dbReference>
<feature type="domain" description="Dynein heavy chain AAA lid" evidence="6">
    <location>
        <begin position="1155"/>
        <end position="1273"/>
    </location>
</feature>
<keyword evidence="9" id="KW-1185">Reference proteome</keyword>
<feature type="coiled-coil region" evidence="1">
    <location>
        <begin position="399"/>
        <end position="433"/>
    </location>
</feature>
<dbReference type="GO" id="GO:0030286">
    <property type="term" value="C:dynein complex"/>
    <property type="evidence" value="ECO:0007669"/>
    <property type="project" value="InterPro"/>
</dbReference>
<name>A0A7J6SBM3_PEROL</name>
<dbReference type="GO" id="GO:0051959">
    <property type="term" value="F:dynein light intermediate chain binding"/>
    <property type="evidence" value="ECO:0007669"/>
    <property type="project" value="InterPro"/>
</dbReference>
<evidence type="ECO:0000259" key="3">
    <source>
        <dbReference type="Pfam" id="PF12777"/>
    </source>
</evidence>
<evidence type="ECO:0000259" key="7">
    <source>
        <dbReference type="Pfam" id="PF18199"/>
    </source>
</evidence>
<dbReference type="OMA" id="XPLVNEA"/>
<dbReference type="InterPro" id="IPR043160">
    <property type="entry name" value="Dynein_C_barrel"/>
</dbReference>
<organism evidence="8 9">
    <name type="scientific">Perkinsus olseni</name>
    <name type="common">Perkinsus atlanticus</name>
    <dbReference type="NCBI Taxonomy" id="32597"/>
    <lineage>
        <taxon>Eukaryota</taxon>
        <taxon>Sar</taxon>
        <taxon>Alveolata</taxon>
        <taxon>Perkinsozoa</taxon>
        <taxon>Perkinsea</taxon>
        <taxon>Perkinsida</taxon>
        <taxon>Perkinsidae</taxon>
        <taxon>Perkinsus</taxon>
    </lineage>
</organism>
<dbReference type="InterPro" id="IPR041658">
    <property type="entry name" value="AAA_lid_11"/>
</dbReference>
<feature type="coiled-coil region" evidence="1">
    <location>
        <begin position="711"/>
        <end position="790"/>
    </location>
</feature>
<evidence type="ECO:0000259" key="5">
    <source>
        <dbReference type="Pfam" id="PF12781"/>
    </source>
</evidence>
<dbReference type="Gene3D" id="1.20.920.20">
    <property type="match status" value="1"/>
</dbReference>
<accession>A0A7J6SBM3</accession>
<proteinExistence type="predicted"/>
<feature type="domain" description="Dynein heavy chain AAA module D4" evidence="4">
    <location>
        <begin position="2"/>
        <end position="152"/>
    </location>
</feature>
<dbReference type="Gene3D" id="1.10.8.720">
    <property type="entry name" value="Region D6 of dynein motor"/>
    <property type="match status" value="1"/>
</dbReference>
<dbReference type="Gene3D" id="3.40.50.300">
    <property type="entry name" value="P-loop containing nucleotide triphosphate hydrolases"/>
    <property type="match status" value="3"/>
</dbReference>
<reference evidence="8 9" key="1">
    <citation type="submission" date="2020-04" db="EMBL/GenBank/DDBJ databases">
        <title>Perkinsus olseni comparative genomics.</title>
        <authorList>
            <person name="Bogema D.R."/>
        </authorList>
    </citation>
    <scope>NUCLEOTIDE SEQUENCE [LARGE SCALE GENOMIC DNA]</scope>
    <source>
        <strain evidence="8 9">ATCC PRA-207</strain>
    </source>
</reference>
<dbReference type="InterPro" id="IPR041228">
    <property type="entry name" value="Dynein_C"/>
</dbReference>
<dbReference type="Gene3D" id="6.10.140.1060">
    <property type="match status" value="1"/>
</dbReference>